<dbReference type="Proteomes" id="UP001209540">
    <property type="component" value="Unassembled WGS sequence"/>
</dbReference>
<organism evidence="4 5">
    <name type="scientific">Phascolomyces articulosus</name>
    <dbReference type="NCBI Taxonomy" id="60185"/>
    <lineage>
        <taxon>Eukaryota</taxon>
        <taxon>Fungi</taxon>
        <taxon>Fungi incertae sedis</taxon>
        <taxon>Mucoromycota</taxon>
        <taxon>Mucoromycotina</taxon>
        <taxon>Mucoromycetes</taxon>
        <taxon>Mucorales</taxon>
        <taxon>Lichtheimiaceae</taxon>
        <taxon>Phascolomyces</taxon>
    </lineage>
</organism>
<comment type="caution">
    <text evidence="4">The sequence shown here is derived from an EMBL/GenBank/DDBJ whole genome shotgun (WGS) entry which is preliminary data.</text>
</comment>
<dbReference type="InterPro" id="IPR002068">
    <property type="entry name" value="A-crystallin/Hsp20_dom"/>
</dbReference>
<dbReference type="AlphaFoldDB" id="A0AAD5JMV6"/>
<accession>A0AAD5JMV6</accession>
<reference evidence="4" key="1">
    <citation type="journal article" date="2022" name="IScience">
        <title>Evolution of zygomycete secretomes and the origins of terrestrial fungal ecologies.</title>
        <authorList>
            <person name="Chang Y."/>
            <person name="Wang Y."/>
            <person name="Mondo S."/>
            <person name="Ahrendt S."/>
            <person name="Andreopoulos W."/>
            <person name="Barry K."/>
            <person name="Beard J."/>
            <person name="Benny G.L."/>
            <person name="Blankenship S."/>
            <person name="Bonito G."/>
            <person name="Cuomo C."/>
            <person name="Desiro A."/>
            <person name="Gervers K.A."/>
            <person name="Hundley H."/>
            <person name="Kuo A."/>
            <person name="LaButti K."/>
            <person name="Lang B.F."/>
            <person name="Lipzen A."/>
            <person name="O'Donnell K."/>
            <person name="Pangilinan J."/>
            <person name="Reynolds N."/>
            <person name="Sandor L."/>
            <person name="Smith M.E."/>
            <person name="Tsang A."/>
            <person name="Grigoriev I.V."/>
            <person name="Stajich J.E."/>
            <person name="Spatafora J.W."/>
        </authorList>
    </citation>
    <scope>NUCLEOTIDE SEQUENCE</scope>
    <source>
        <strain evidence="4">RSA 2281</strain>
    </source>
</reference>
<gene>
    <name evidence="4" type="ORF">BDA99DRAFT_287967</name>
</gene>
<reference evidence="4" key="2">
    <citation type="submission" date="2023-02" db="EMBL/GenBank/DDBJ databases">
        <authorList>
            <consortium name="DOE Joint Genome Institute"/>
            <person name="Mondo S.J."/>
            <person name="Chang Y."/>
            <person name="Wang Y."/>
            <person name="Ahrendt S."/>
            <person name="Andreopoulos W."/>
            <person name="Barry K."/>
            <person name="Beard J."/>
            <person name="Benny G.L."/>
            <person name="Blankenship S."/>
            <person name="Bonito G."/>
            <person name="Cuomo C."/>
            <person name="Desiro A."/>
            <person name="Gervers K.A."/>
            <person name="Hundley H."/>
            <person name="Kuo A."/>
            <person name="LaButti K."/>
            <person name="Lang B.F."/>
            <person name="Lipzen A."/>
            <person name="O'Donnell K."/>
            <person name="Pangilinan J."/>
            <person name="Reynolds N."/>
            <person name="Sandor L."/>
            <person name="Smith M.W."/>
            <person name="Tsang A."/>
            <person name="Grigoriev I.V."/>
            <person name="Stajich J.E."/>
            <person name="Spatafora J.W."/>
        </authorList>
    </citation>
    <scope>NUCLEOTIDE SEQUENCE</scope>
    <source>
        <strain evidence="4">RSA 2281</strain>
    </source>
</reference>
<dbReference type="SUPFAM" id="SSF49764">
    <property type="entry name" value="HSP20-like chaperones"/>
    <property type="match status" value="1"/>
</dbReference>
<protein>
    <recommendedName>
        <fullName evidence="3">SHSP domain-containing protein</fullName>
    </recommendedName>
</protein>
<name>A0AAD5JMV6_9FUNG</name>
<evidence type="ECO:0000259" key="3">
    <source>
        <dbReference type="PROSITE" id="PS01031"/>
    </source>
</evidence>
<dbReference type="Pfam" id="PF00011">
    <property type="entry name" value="HSP20"/>
    <property type="match status" value="1"/>
</dbReference>
<proteinExistence type="inferred from homology"/>
<comment type="similarity">
    <text evidence="1 2">Belongs to the small heat shock protein (HSP20) family.</text>
</comment>
<feature type="domain" description="SHSP" evidence="3">
    <location>
        <begin position="198"/>
        <end position="307"/>
    </location>
</feature>
<dbReference type="InterPro" id="IPR008978">
    <property type="entry name" value="HSP20-like_chaperone"/>
</dbReference>
<dbReference type="EMBL" id="JAIXMP010000052">
    <property type="protein sequence ID" value="KAI9245335.1"/>
    <property type="molecule type" value="Genomic_DNA"/>
</dbReference>
<evidence type="ECO:0000313" key="4">
    <source>
        <dbReference type="EMBL" id="KAI9245335.1"/>
    </source>
</evidence>
<dbReference type="CDD" id="cd06464">
    <property type="entry name" value="ACD_sHsps-like"/>
    <property type="match status" value="1"/>
</dbReference>
<evidence type="ECO:0000313" key="5">
    <source>
        <dbReference type="Proteomes" id="UP001209540"/>
    </source>
</evidence>
<sequence>MVGEDKPSHTGHKDINETITKNKRVRVAALDVLQKKLPFKELISKFDEYTTFWHGTDLQICGTRRIDGIDIHYEAAHVCVSRVPGDFKGLVKLMIVVLSIKRQSIRVYEQLGAINHAIFDLSLEYPSLSMLPNSSKDDSFEFDDKELKKLLYDLPCPPDKKEKCVQDAIYDADLKFKKNFLAASKLHDILVNPHHAMDKISFIEPKVDIVEEESGSFQVAVELPGIEKRDIKVGIKGNIFWIDAKSRLFYDNSTKIHIQECNKHHFHRQITLPIFVRASDCSSSFENGLLIIKIKPTAVDLDHISIS</sequence>
<dbReference type="Gene3D" id="2.60.40.790">
    <property type="match status" value="1"/>
</dbReference>
<dbReference type="PROSITE" id="PS01031">
    <property type="entry name" value="SHSP"/>
    <property type="match status" value="1"/>
</dbReference>
<evidence type="ECO:0000256" key="1">
    <source>
        <dbReference type="PROSITE-ProRule" id="PRU00285"/>
    </source>
</evidence>
<keyword evidence="5" id="KW-1185">Reference proteome</keyword>
<evidence type="ECO:0000256" key="2">
    <source>
        <dbReference type="RuleBase" id="RU003616"/>
    </source>
</evidence>